<accession>A0A445CMJ8</accession>
<proteinExistence type="predicted"/>
<dbReference type="InterPro" id="IPR007527">
    <property type="entry name" value="Znf_SWIM"/>
</dbReference>
<name>A0A445CMJ8_ARAHY</name>
<protein>
    <recommendedName>
        <fullName evidence="2">SWIM-type domain-containing protein</fullName>
    </recommendedName>
</protein>
<keyword evidence="4" id="KW-1185">Reference proteome</keyword>
<comment type="caution">
    <text evidence="3">The sequence shown here is derived from an EMBL/GenBank/DDBJ whole genome shotgun (WGS) entry which is preliminary data.</text>
</comment>
<dbReference type="AlphaFoldDB" id="A0A445CMJ8"/>
<evidence type="ECO:0000256" key="1">
    <source>
        <dbReference type="PROSITE-ProRule" id="PRU00325"/>
    </source>
</evidence>
<dbReference type="Pfam" id="PF04434">
    <property type="entry name" value="SWIM"/>
    <property type="match status" value="1"/>
</dbReference>
<dbReference type="Proteomes" id="UP000289738">
    <property type="component" value="Chromosome A06"/>
</dbReference>
<keyword evidence="1" id="KW-0479">Metal-binding</keyword>
<organism evidence="3 4">
    <name type="scientific">Arachis hypogaea</name>
    <name type="common">Peanut</name>
    <dbReference type="NCBI Taxonomy" id="3818"/>
    <lineage>
        <taxon>Eukaryota</taxon>
        <taxon>Viridiplantae</taxon>
        <taxon>Streptophyta</taxon>
        <taxon>Embryophyta</taxon>
        <taxon>Tracheophyta</taxon>
        <taxon>Spermatophyta</taxon>
        <taxon>Magnoliopsida</taxon>
        <taxon>eudicotyledons</taxon>
        <taxon>Gunneridae</taxon>
        <taxon>Pentapetalae</taxon>
        <taxon>rosids</taxon>
        <taxon>fabids</taxon>
        <taxon>Fabales</taxon>
        <taxon>Fabaceae</taxon>
        <taxon>Papilionoideae</taxon>
        <taxon>50 kb inversion clade</taxon>
        <taxon>dalbergioids sensu lato</taxon>
        <taxon>Dalbergieae</taxon>
        <taxon>Pterocarpus clade</taxon>
        <taxon>Arachis</taxon>
    </lineage>
</organism>
<evidence type="ECO:0000259" key="2">
    <source>
        <dbReference type="PROSITE" id="PS50966"/>
    </source>
</evidence>
<dbReference type="EMBL" id="SDMP01000006">
    <property type="protein sequence ID" value="RYR52142.1"/>
    <property type="molecule type" value="Genomic_DNA"/>
</dbReference>
<keyword evidence="1" id="KW-0863">Zinc-finger</keyword>
<dbReference type="PROSITE" id="PS50966">
    <property type="entry name" value="ZF_SWIM"/>
    <property type="match status" value="1"/>
</dbReference>
<gene>
    <name evidence="3" type="ORF">Ahy_A06g027061</name>
</gene>
<sequence length="287" mass="32325">MPVITGCLDSIERSAANVYTRAVFNEVKKEMDRVGTVNFVSRKRVSTTILYITEDYGNPGRRVMTLFENNVVKLECCCRFWERLGYPCRHMFFRQDAKDIGQYVDDIEEESERGFLLRHGALHAASQWLLFVGAKKQELFRVALNGIRNVCRDLENGNAKAADGASNRVDVGIRDPVVVRTKGAPSSKKFKKTGHTKRRCTVSKRTFNETNATKGADISNTDHAENVEAECTKGEHQSGDEKCNGHRIVCTAQSQNMQSLGDQNEPDWETKDMDILRKLNPGTEAKS</sequence>
<reference evidence="3 4" key="1">
    <citation type="submission" date="2019-01" db="EMBL/GenBank/DDBJ databases">
        <title>Sequencing of cultivated peanut Arachis hypogaea provides insights into genome evolution and oil improvement.</title>
        <authorList>
            <person name="Chen X."/>
        </authorList>
    </citation>
    <scope>NUCLEOTIDE SEQUENCE [LARGE SCALE GENOMIC DNA]</scope>
    <source>
        <strain evidence="4">cv. Fuhuasheng</strain>
        <tissue evidence="3">Leaves</tissue>
    </source>
</reference>
<keyword evidence="1" id="KW-0862">Zinc</keyword>
<dbReference type="GO" id="GO:0008270">
    <property type="term" value="F:zinc ion binding"/>
    <property type="evidence" value="ECO:0007669"/>
    <property type="project" value="UniProtKB-KW"/>
</dbReference>
<evidence type="ECO:0000313" key="3">
    <source>
        <dbReference type="EMBL" id="RYR52142.1"/>
    </source>
</evidence>
<evidence type="ECO:0000313" key="4">
    <source>
        <dbReference type="Proteomes" id="UP000289738"/>
    </source>
</evidence>
<feature type="domain" description="SWIM-type" evidence="2">
    <location>
        <begin position="61"/>
        <end position="99"/>
    </location>
</feature>